<keyword evidence="2" id="KW-1185">Reference proteome</keyword>
<proteinExistence type="predicted"/>
<evidence type="ECO:0000313" key="1">
    <source>
        <dbReference type="EMBL" id="KAK2660502.1"/>
    </source>
</evidence>
<dbReference type="EMBL" id="JANJYI010000002">
    <property type="protein sequence ID" value="KAK2660502.1"/>
    <property type="molecule type" value="Genomic_DNA"/>
</dbReference>
<dbReference type="Proteomes" id="UP001280121">
    <property type="component" value="Unassembled WGS sequence"/>
</dbReference>
<comment type="caution">
    <text evidence="1">The sequence shown here is derived from an EMBL/GenBank/DDBJ whole genome shotgun (WGS) entry which is preliminary data.</text>
</comment>
<name>A0AAD9XJI0_9ROSI</name>
<gene>
    <name evidence="1" type="ORF">Ddye_007035</name>
</gene>
<organism evidence="1 2">
    <name type="scientific">Dipteronia dyeriana</name>
    <dbReference type="NCBI Taxonomy" id="168575"/>
    <lineage>
        <taxon>Eukaryota</taxon>
        <taxon>Viridiplantae</taxon>
        <taxon>Streptophyta</taxon>
        <taxon>Embryophyta</taxon>
        <taxon>Tracheophyta</taxon>
        <taxon>Spermatophyta</taxon>
        <taxon>Magnoliopsida</taxon>
        <taxon>eudicotyledons</taxon>
        <taxon>Gunneridae</taxon>
        <taxon>Pentapetalae</taxon>
        <taxon>rosids</taxon>
        <taxon>malvids</taxon>
        <taxon>Sapindales</taxon>
        <taxon>Sapindaceae</taxon>
        <taxon>Hippocastanoideae</taxon>
        <taxon>Acereae</taxon>
        <taxon>Dipteronia</taxon>
    </lineage>
</organism>
<evidence type="ECO:0000313" key="2">
    <source>
        <dbReference type="Proteomes" id="UP001280121"/>
    </source>
</evidence>
<reference evidence="1" key="1">
    <citation type="journal article" date="2023" name="Plant J.">
        <title>Genome sequences and population genomics provide insights into the demographic history, inbreeding, and mutation load of two 'living fossil' tree species of Dipteronia.</title>
        <authorList>
            <person name="Feng Y."/>
            <person name="Comes H.P."/>
            <person name="Chen J."/>
            <person name="Zhu S."/>
            <person name="Lu R."/>
            <person name="Zhang X."/>
            <person name="Li P."/>
            <person name="Qiu J."/>
            <person name="Olsen K.M."/>
            <person name="Qiu Y."/>
        </authorList>
    </citation>
    <scope>NUCLEOTIDE SEQUENCE</scope>
    <source>
        <strain evidence="1">KIB01</strain>
    </source>
</reference>
<accession>A0AAD9XJI0</accession>
<protein>
    <submittedName>
        <fullName evidence="1">Uncharacterized protein</fullName>
    </submittedName>
</protein>
<sequence length="60" mass="7116">MVTKLCVLDERIENNTLEHFGDCVDLVRLLQWITLCNRFLQKAFNMKFHGQHRPELLQCG</sequence>
<dbReference type="AlphaFoldDB" id="A0AAD9XJI0"/>